<dbReference type="OrthoDB" id="3193022at2"/>
<dbReference type="PROSITE" id="PS50977">
    <property type="entry name" value="HTH_TETR_2"/>
    <property type="match status" value="1"/>
</dbReference>
<dbReference type="InterPro" id="IPR001647">
    <property type="entry name" value="HTH_TetR"/>
</dbReference>
<dbReference type="Proteomes" id="UP000032066">
    <property type="component" value="Unassembled WGS sequence"/>
</dbReference>
<evidence type="ECO:0000259" key="3">
    <source>
        <dbReference type="PROSITE" id="PS50977"/>
    </source>
</evidence>
<reference evidence="4 5" key="1">
    <citation type="submission" date="2015-02" db="EMBL/GenBank/DDBJ databases">
        <title>Draft genome sequence of Kitasatospora griseola MF730-N6, a bafilomycin, terpentecin and satosporin producer.</title>
        <authorList>
            <person name="Arens J.C."/>
            <person name="Haltli B."/>
            <person name="Kerr R.G."/>
        </authorList>
    </citation>
    <scope>NUCLEOTIDE SEQUENCE [LARGE SCALE GENOMIC DNA]</scope>
    <source>
        <strain evidence="4 5">MF730-N6</strain>
    </source>
</reference>
<dbReference type="Pfam" id="PF00440">
    <property type="entry name" value="TetR_N"/>
    <property type="match status" value="1"/>
</dbReference>
<sequence>MNLDDPRVQRTRARLREAILELATEQDLDAITVSAVAKRAGINRATVYQHYPDVDALVVDAMDDAIADIARAARQCPADAPPGRTPETLVALFEHIAARAAVYRCVLGDQGSAGFAGRMREQVTAALAARFREGNRPAGFDDVPVDLHAAYLSGALLGVVTHWITGEHPAPAADVAAAFWRLFRA</sequence>
<name>A0A0D0NER1_KITGR</name>
<dbReference type="PANTHER" id="PTHR43479:SF7">
    <property type="entry name" value="TETR-FAMILY TRANSCRIPTIONAL REGULATOR"/>
    <property type="match status" value="1"/>
</dbReference>
<evidence type="ECO:0000256" key="1">
    <source>
        <dbReference type="ARBA" id="ARBA00023125"/>
    </source>
</evidence>
<evidence type="ECO:0000313" key="5">
    <source>
        <dbReference type="Proteomes" id="UP000032066"/>
    </source>
</evidence>
<keyword evidence="1 2" id="KW-0238">DNA-binding</keyword>
<dbReference type="Pfam" id="PF14278">
    <property type="entry name" value="TetR_C_8"/>
    <property type="match status" value="1"/>
</dbReference>
<proteinExistence type="predicted"/>
<accession>A0A0D0NER1</accession>
<comment type="caution">
    <text evidence="4">The sequence shown here is derived from an EMBL/GenBank/DDBJ whole genome shotgun (WGS) entry which is preliminary data.</text>
</comment>
<dbReference type="SUPFAM" id="SSF48498">
    <property type="entry name" value="Tetracyclin repressor-like, C-terminal domain"/>
    <property type="match status" value="1"/>
</dbReference>
<dbReference type="InterPro" id="IPR009057">
    <property type="entry name" value="Homeodomain-like_sf"/>
</dbReference>
<gene>
    <name evidence="4" type="ORF">TR51_04515</name>
</gene>
<keyword evidence="5" id="KW-1185">Reference proteome</keyword>
<dbReference type="STRING" id="2064.TR51_04515"/>
<dbReference type="RefSeq" id="WP_043908123.1">
    <property type="nucleotide sequence ID" value="NZ_JXZB01000001.1"/>
</dbReference>
<evidence type="ECO:0000313" key="4">
    <source>
        <dbReference type="EMBL" id="KIQ66740.1"/>
    </source>
</evidence>
<organism evidence="4 5">
    <name type="scientific">Kitasatospora griseola</name>
    <name type="common">Streptomyces griseolosporeus</name>
    <dbReference type="NCBI Taxonomy" id="2064"/>
    <lineage>
        <taxon>Bacteria</taxon>
        <taxon>Bacillati</taxon>
        <taxon>Actinomycetota</taxon>
        <taxon>Actinomycetes</taxon>
        <taxon>Kitasatosporales</taxon>
        <taxon>Streptomycetaceae</taxon>
        <taxon>Kitasatospora</taxon>
    </lineage>
</organism>
<feature type="domain" description="HTH tetR-type" evidence="3">
    <location>
        <begin position="9"/>
        <end position="69"/>
    </location>
</feature>
<dbReference type="GO" id="GO:0003677">
    <property type="term" value="F:DNA binding"/>
    <property type="evidence" value="ECO:0007669"/>
    <property type="project" value="UniProtKB-UniRule"/>
</dbReference>
<dbReference type="InterPro" id="IPR036271">
    <property type="entry name" value="Tet_transcr_reg_TetR-rel_C_sf"/>
</dbReference>
<evidence type="ECO:0000256" key="2">
    <source>
        <dbReference type="PROSITE-ProRule" id="PRU00335"/>
    </source>
</evidence>
<dbReference type="AlphaFoldDB" id="A0A0D0NER1"/>
<dbReference type="PANTHER" id="PTHR43479">
    <property type="entry name" value="ACREF/ENVCD OPERON REPRESSOR-RELATED"/>
    <property type="match status" value="1"/>
</dbReference>
<dbReference type="PATRIC" id="fig|2064.6.peg.1003"/>
<dbReference type="EMBL" id="JXZB01000001">
    <property type="protein sequence ID" value="KIQ66740.1"/>
    <property type="molecule type" value="Genomic_DNA"/>
</dbReference>
<dbReference type="InterPro" id="IPR039532">
    <property type="entry name" value="TetR_C_Firmicutes"/>
</dbReference>
<dbReference type="SUPFAM" id="SSF46689">
    <property type="entry name" value="Homeodomain-like"/>
    <property type="match status" value="1"/>
</dbReference>
<feature type="DNA-binding region" description="H-T-H motif" evidence="2">
    <location>
        <begin position="32"/>
        <end position="51"/>
    </location>
</feature>
<protein>
    <submittedName>
        <fullName evidence="4">TetR family transcriptional regulator</fullName>
    </submittedName>
</protein>
<dbReference type="Gene3D" id="1.10.357.10">
    <property type="entry name" value="Tetracycline Repressor, domain 2"/>
    <property type="match status" value="1"/>
</dbReference>
<dbReference type="InterPro" id="IPR050624">
    <property type="entry name" value="HTH-type_Tx_Regulator"/>
</dbReference>